<sequence>MNGLMSQAAAWWDGRTLREQRMLTVMGLAIAAVLVWLLIVRPAWAWRADAAEARAVAEADLALVQTATGRMARTDAASSDVDVAAVVAEVGSITGVTPVMGMSPDGGLGFNLTNVSSTAAFGWLAALHDRKVEATTLNVVENADATISVEGVLAPST</sequence>
<evidence type="ECO:0000313" key="2">
    <source>
        <dbReference type="EMBL" id="QIH71614.1"/>
    </source>
</evidence>
<evidence type="ECO:0000313" key="4">
    <source>
        <dbReference type="Proteomes" id="UP000289220"/>
    </source>
</evidence>
<dbReference type="GO" id="GO:0015628">
    <property type="term" value="P:protein secretion by the type II secretion system"/>
    <property type="evidence" value="ECO:0007669"/>
    <property type="project" value="InterPro"/>
</dbReference>
<protein>
    <submittedName>
        <fullName evidence="2">Type II secretion system protein M</fullName>
    </submittedName>
</protein>
<dbReference type="Proteomes" id="UP000501325">
    <property type="component" value="Chromosome"/>
</dbReference>
<organism evidence="3 4">
    <name type="scientific">Brevundimonas mediterranea</name>
    <dbReference type="NCBI Taxonomy" id="74329"/>
    <lineage>
        <taxon>Bacteria</taxon>
        <taxon>Pseudomonadati</taxon>
        <taxon>Pseudomonadota</taxon>
        <taxon>Alphaproteobacteria</taxon>
        <taxon>Caulobacterales</taxon>
        <taxon>Caulobacteraceae</taxon>
        <taxon>Brevundimonas</taxon>
    </lineage>
</organism>
<keyword evidence="1" id="KW-0812">Transmembrane</keyword>
<dbReference type="KEGG" id="bmed:GYM46_00610"/>
<reference evidence="2 5" key="2">
    <citation type="submission" date="2020-01" db="EMBL/GenBank/DDBJ databases">
        <authorList>
            <person name="Wang S."/>
        </authorList>
    </citation>
    <scope>NUCLEOTIDE SEQUENCE [LARGE SCALE GENOMIC DNA]</scope>
    <source>
        <strain evidence="2 5">D151-2-6</strain>
    </source>
</reference>
<dbReference type="EMBL" id="UXHF01000025">
    <property type="protein sequence ID" value="VDC49860.1"/>
    <property type="molecule type" value="Genomic_DNA"/>
</dbReference>
<dbReference type="InterPro" id="IPR007690">
    <property type="entry name" value="T2SS_GspM"/>
</dbReference>
<name>A0A6G7EDT6_9CAUL</name>
<keyword evidence="1" id="KW-1133">Transmembrane helix</keyword>
<feature type="transmembrane region" description="Helical" evidence="1">
    <location>
        <begin position="20"/>
        <end position="39"/>
    </location>
</feature>
<dbReference type="AlphaFoldDB" id="A0A6G7EDT6"/>
<dbReference type="Pfam" id="PF04612">
    <property type="entry name" value="T2SSM"/>
    <property type="match status" value="1"/>
</dbReference>
<evidence type="ECO:0000313" key="3">
    <source>
        <dbReference type="EMBL" id="VDC49860.1"/>
    </source>
</evidence>
<proteinExistence type="predicted"/>
<evidence type="ECO:0000313" key="5">
    <source>
        <dbReference type="Proteomes" id="UP000501325"/>
    </source>
</evidence>
<evidence type="ECO:0000256" key="1">
    <source>
        <dbReference type="SAM" id="Phobius"/>
    </source>
</evidence>
<dbReference type="GO" id="GO:0015627">
    <property type="term" value="C:type II protein secretion system complex"/>
    <property type="evidence" value="ECO:0007669"/>
    <property type="project" value="InterPro"/>
</dbReference>
<dbReference type="RefSeq" id="WP_008259418.1">
    <property type="nucleotide sequence ID" value="NZ_CP048751.1"/>
</dbReference>
<reference evidence="3 4" key="1">
    <citation type="submission" date="2018-11" db="EMBL/GenBank/DDBJ databases">
        <authorList>
            <person name="Peiro R."/>
            <person name="Begona"/>
            <person name="Cbmso G."/>
            <person name="Lopez M."/>
            <person name="Gonzalez S."/>
            <person name="Sacristan E."/>
            <person name="Castillo E."/>
        </authorList>
    </citation>
    <scope>NUCLEOTIDE SEQUENCE [LARGE SCALE GENOMIC DNA]</scope>
    <source>
        <strain evidence="3">Brev_genome</strain>
    </source>
</reference>
<accession>A0A6G7EDT6</accession>
<keyword evidence="1" id="KW-0472">Membrane</keyword>
<gene>
    <name evidence="3" type="ORF">BREV_BREV_01509</name>
    <name evidence="2" type="ORF">GYM46_00610</name>
</gene>
<dbReference type="Proteomes" id="UP000289220">
    <property type="component" value="Unassembled WGS sequence"/>
</dbReference>
<dbReference type="EMBL" id="CP048751">
    <property type="protein sequence ID" value="QIH71614.1"/>
    <property type="molecule type" value="Genomic_DNA"/>
</dbReference>
<keyword evidence="4" id="KW-1185">Reference proteome</keyword>